<dbReference type="SUPFAM" id="SSF50998">
    <property type="entry name" value="Quinoprotein alcohol dehydrogenase-like"/>
    <property type="match status" value="2"/>
</dbReference>
<keyword evidence="4" id="KW-0472">Membrane</keyword>
<dbReference type="PROSITE" id="PS51318">
    <property type="entry name" value="TAT"/>
    <property type="match status" value="1"/>
</dbReference>
<protein>
    <submittedName>
        <fullName evidence="7">VCBS repeat-containing protein</fullName>
    </submittedName>
</protein>
<dbReference type="InterPro" id="IPR028994">
    <property type="entry name" value="Integrin_alpha_N"/>
</dbReference>
<feature type="region of interest" description="Disordered" evidence="5">
    <location>
        <begin position="58"/>
        <end position="90"/>
    </location>
</feature>
<evidence type="ECO:0000256" key="3">
    <source>
        <dbReference type="ARBA" id="ARBA00022989"/>
    </source>
</evidence>
<dbReference type="SUPFAM" id="SSF69318">
    <property type="entry name" value="Integrin alpha N-terminal domain"/>
    <property type="match status" value="1"/>
</dbReference>
<evidence type="ECO:0000256" key="4">
    <source>
        <dbReference type="ARBA" id="ARBA00023136"/>
    </source>
</evidence>
<comment type="subcellular location">
    <subcellularLocation>
        <location evidence="1">Membrane</location>
        <topology evidence="1">Single-pass membrane protein</topology>
    </subcellularLocation>
</comment>
<dbReference type="Gene3D" id="2.130.10.10">
    <property type="entry name" value="YVTN repeat-like/Quinoprotein amine dehydrogenase"/>
    <property type="match status" value="2"/>
</dbReference>
<evidence type="ECO:0000313" key="7">
    <source>
        <dbReference type="EMBL" id="MFB9577274.1"/>
    </source>
</evidence>
<dbReference type="PANTHER" id="PTHR21419:SF30">
    <property type="entry name" value="IG-LIKE DOMAIN-CONTAINING PROTEIN"/>
    <property type="match status" value="1"/>
</dbReference>
<dbReference type="Proteomes" id="UP001589710">
    <property type="component" value="Unassembled WGS sequence"/>
</dbReference>
<feature type="compositionally biased region" description="Polar residues" evidence="5">
    <location>
        <begin position="81"/>
        <end position="90"/>
    </location>
</feature>
<dbReference type="InterPro" id="IPR011047">
    <property type="entry name" value="Quinoprotein_ADH-like_sf"/>
</dbReference>
<dbReference type="PANTHER" id="PTHR21419">
    <property type="match status" value="1"/>
</dbReference>
<gene>
    <name evidence="7" type="ORF">ACFFTL_34650</name>
</gene>
<evidence type="ECO:0000256" key="5">
    <source>
        <dbReference type="SAM" id="MobiDB-lite"/>
    </source>
</evidence>
<feature type="chain" id="PRO_5046319311" evidence="6">
    <location>
        <begin position="31"/>
        <end position="960"/>
    </location>
</feature>
<dbReference type="InterPro" id="IPR006311">
    <property type="entry name" value="TAT_signal"/>
</dbReference>
<comment type="caution">
    <text evidence="7">The sequence shown here is derived from an EMBL/GenBank/DDBJ whole genome shotgun (WGS) entry which is preliminary data.</text>
</comment>
<evidence type="ECO:0000313" key="8">
    <source>
        <dbReference type="Proteomes" id="UP001589710"/>
    </source>
</evidence>
<proteinExistence type="predicted"/>
<dbReference type="EMBL" id="JBHMCG010000143">
    <property type="protein sequence ID" value="MFB9577274.1"/>
    <property type="molecule type" value="Genomic_DNA"/>
</dbReference>
<sequence length="960" mass="101821">MTSTSRRAVRLASALIAAGLTLAATPAAHADSDGGAGPRVLTDAQADRLEKRLQGDSFAGEQQITPQSTPNSSPSSQSPQGTDDTSADGTLSLEASSDLETYRGQADTTQLAGGHGDYLAVHSAGTVTRLTDDGTTVWKRDNASLYADWQVRPARPWQVEPYPARITMGYNAVAPGADFSDRGYTTGDLTGDGVADVVFTADVGNSPYRPFTVPGSTLSTGTFVTVLDGKTGKTIWTRIFADAQQVTLVGDTLVVGDQPSTNLNAPKDARATLQGFRFSYADGKLTPTDTWTYETGQRDGRWGSTRALGGRLLAVSWNRRKTATAAAEGHTLVLDTADGTVKWQSDGALYSRQLAYDSARKRLVAVEQADYRDGVQYQLAAYDPATGARATLDTRVNALALGLQVGNLKGDSKPEYAVSEDTLDEYLWVNASTVRALDGGDASELWSRTVKRDESNSKDGDSALGLKIVDGQVLASYITMQDKDAAANPGGTRYGRLAAIDGRDGKVGWEKQGGPVASPIYAQPYRVDNEWRVRTVDNEQNIRSYRLSGGRQASLTPLQGDLTSAAAVDVNGDGRKDVVTGGQSHGLWAYDGPSMVAGKPEVLWKTTLPGAVHGEIVPADTDGDGERDELVVAADSATVIVDSHTGRVLRTLDGKGQFVRSVAVADVNHDGADEVLVPTDAVRAYQGNGKQLWSYAPEGAGVVFSDLAVAEGRVFASYSTVGALDAATPVVDGMALDGKSGKVLWTADPKWTGDPDTRIYAAELHNGVFADPGIPYADGHAVVHSWIVREGNFWTTLIEFRDARTGKVVHTATGGGAWTTGNWFTGEEGAVLASTAALRTYAGGDREYSMFTLPTLHQAGFGTGPGGRRLIVGGTEAAIYLWDPAVLTAGHNYPDHLARINKYAVQNTVVADLDGDGVDEIIGLGADQTGYDRTIELAGGRYLQQNEQLHGLTVDSISRS</sequence>
<accession>A0ABV5RHG1</accession>
<evidence type="ECO:0000256" key="6">
    <source>
        <dbReference type="SAM" id="SignalP"/>
    </source>
</evidence>
<evidence type="ECO:0000256" key="1">
    <source>
        <dbReference type="ARBA" id="ARBA00004167"/>
    </source>
</evidence>
<keyword evidence="6" id="KW-0732">Signal</keyword>
<organism evidence="7 8">
    <name type="scientific">Streptomyces yanii</name>
    <dbReference type="NCBI Taxonomy" id="78510"/>
    <lineage>
        <taxon>Bacteria</taxon>
        <taxon>Bacillati</taxon>
        <taxon>Actinomycetota</taxon>
        <taxon>Actinomycetes</taxon>
        <taxon>Kitasatosporales</taxon>
        <taxon>Streptomycetaceae</taxon>
        <taxon>Streptomyces</taxon>
    </lineage>
</organism>
<keyword evidence="8" id="KW-1185">Reference proteome</keyword>
<feature type="signal peptide" evidence="6">
    <location>
        <begin position="1"/>
        <end position="30"/>
    </location>
</feature>
<feature type="compositionally biased region" description="Low complexity" evidence="5">
    <location>
        <begin position="62"/>
        <end position="80"/>
    </location>
</feature>
<dbReference type="RefSeq" id="WP_345513557.1">
    <property type="nucleotide sequence ID" value="NZ_BAAAXD010000023.1"/>
</dbReference>
<keyword evidence="3" id="KW-1133">Transmembrane helix</keyword>
<dbReference type="InterPro" id="IPR015943">
    <property type="entry name" value="WD40/YVTN_repeat-like_dom_sf"/>
</dbReference>
<evidence type="ECO:0000256" key="2">
    <source>
        <dbReference type="ARBA" id="ARBA00022692"/>
    </source>
</evidence>
<dbReference type="InterPro" id="IPR045232">
    <property type="entry name" value="FAM234"/>
</dbReference>
<name>A0ABV5RHG1_9ACTN</name>
<keyword evidence="2" id="KW-0812">Transmembrane</keyword>
<reference evidence="7 8" key="1">
    <citation type="submission" date="2024-09" db="EMBL/GenBank/DDBJ databases">
        <authorList>
            <person name="Sun Q."/>
            <person name="Mori K."/>
        </authorList>
    </citation>
    <scope>NUCLEOTIDE SEQUENCE [LARGE SCALE GENOMIC DNA]</scope>
    <source>
        <strain evidence="7 8">JCM 3331</strain>
    </source>
</reference>